<dbReference type="Pfam" id="PF12895">
    <property type="entry name" value="ANAPC3"/>
    <property type="match status" value="1"/>
</dbReference>
<evidence type="ECO:0000256" key="2">
    <source>
        <dbReference type="ARBA" id="ARBA00022803"/>
    </source>
</evidence>
<dbReference type="SUPFAM" id="SSF48452">
    <property type="entry name" value="TPR-like"/>
    <property type="match status" value="1"/>
</dbReference>
<dbReference type="OrthoDB" id="9792573at2"/>
<dbReference type="AlphaFoldDB" id="A0A177N5E9"/>
<dbReference type="PANTHER" id="PTHR45586:SF1">
    <property type="entry name" value="LIPOPOLYSACCHARIDE ASSEMBLY PROTEIN B"/>
    <property type="match status" value="1"/>
</dbReference>
<accession>A0A177N5E9</accession>
<keyword evidence="2 3" id="KW-0802">TPR repeat</keyword>
<sequence>MKIILLICNILLISPPVHAESLFSEKLNSANRIFDQKDYPKALDVLKKSHPLAKTEKDQVILYNSIGWTYFNNGNNNEAINYLEKALQGAIKINNTELAQKTSNNLGIIYYSLGNIDKSKEYFTNSWSKNSETSKNYLSLIKEQEEANRMNSILSKGISYRLNTEFEKAIIEYEKVLSTSPDNIRALDYKGYALFRLGKYEEALVTLQKANVIKPENTNTLINLMKTYCALKKPDNAVLIIKNNKIFLEKNRDSIVADSELISVCGESVINNF</sequence>
<evidence type="ECO:0000256" key="3">
    <source>
        <dbReference type="PROSITE-ProRule" id="PRU00339"/>
    </source>
</evidence>
<dbReference type="PANTHER" id="PTHR45586">
    <property type="entry name" value="TPR REPEAT-CONTAINING PROTEIN PA4667"/>
    <property type="match status" value="1"/>
</dbReference>
<comment type="caution">
    <text evidence="5">The sequence shown here is derived from an EMBL/GenBank/DDBJ whole genome shotgun (WGS) entry which is preliminary data.</text>
</comment>
<dbReference type="STRING" id="980561.A1359_12715"/>
<reference evidence="5 6" key="1">
    <citation type="submission" date="2016-03" db="EMBL/GenBank/DDBJ databases">
        <authorList>
            <person name="Ploux O."/>
        </authorList>
    </citation>
    <scope>NUCLEOTIDE SEQUENCE [LARGE SCALE GENOMIC DNA]</scope>
    <source>
        <strain evidence="5 6">R-45370</strain>
    </source>
</reference>
<dbReference type="SMART" id="SM00028">
    <property type="entry name" value="TPR"/>
    <property type="match status" value="4"/>
</dbReference>
<feature type="repeat" description="TPR" evidence="3">
    <location>
        <begin position="150"/>
        <end position="183"/>
    </location>
</feature>
<gene>
    <name evidence="5" type="ORF">A1359_12715</name>
</gene>
<evidence type="ECO:0000256" key="4">
    <source>
        <dbReference type="SAM" id="SignalP"/>
    </source>
</evidence>
<feature type="chain" id="PRO_5008068753" evidence="4">
    <location>
        <begin position="20"/>
        <end position="273"/>
    </location>
</feature>
<dbReference type="Gene3D" id="1.25.40.10">
    <property type="entry name" value="Tetratricopeptide repeat domain"/>
    <property type="match status" value="2"/>
</dbReference>
<feature type="signal peptide" evidence="4">
    <location>
        <begin position="1"/>
        <end position="19"/>
    </location>
</feature>
<keyword evidence="1" id="KW-0677">Repeat</keyword>
<feature type="repeat" description="TPR" evidence="3">
    <location>
        <begin position="184"/>
        <end position="217"/>
    </location>
</feature>
<organism evidence="5 6">
    <name type="scientific">Methylomonas lenta</name>
    <dbReference type="NCBI Taxonomy" id="980561"/>
    <lineage>
        <taxon>Bacteria</taxon>
        <taxon>Pseudomonadati</taxon>
        <taxon>Pseudomonadota</taxon>
        <taxon>Gammaproteobacteria</taxon>
        <taxon>Methylococcales</taxon>
        <taxon>Methylococcaceae</taxon>
        <taxon>Methylomonas</taxon>
    </lineage>
</organism>
<keyword evidence="4" id="KW-0732">Signal</keyword>
<dbReference type="EMBL" id="LUUI01000122">
    <property type="protein sequence ID" value="OAI13257.1"/>
    <property type="molecule type" value="Genomic_DNA"/>
</dbReference>
<proteinExistence type="predicted"/>
<dbReference type="RefSeq" id="WP_066984555.1">
    <property type="nucleotide sequence ID" value="NZ_LUUI01000122.1"/>
</dbReference>
<evidence type="ECO:0000256" key="1">
    <source>
        <dbReference type="ARBA" id="ARBA00022737"/>
    </source>
</evidence>
<keyword evidence="6" id="KW-1185">Reference proteome</keyword>
<dbReference type="Proteomes" id="UP000078476">
    <property type="component" value="Unassembled WGS sequence"/>
</dbReference>
<dbReference type="InterPro" id="IPR051012">
    <property type="entry name" value="CellSynth/LPSAsmb/PSIAsmb"/>
</dbReference>
<dbReference type="Pfam" id="PF13181">
    <property type="entry name" value="TPR_8"/>
    <property type="match status" value="1"/>
</dbReference>
<dbReference type="InterPro" id="IPR011990">
    <property type="entry name" value="TPR-like_helical_dom_sf"/>
</dbReference>
<dbReference type="Pfam" id="PF13374">
    <property type="entry name" value="TPR_10"/>
    <property type="match status" value="1"/>
</dbReference>
<dbReference type="InterPro" id="IPR019734">
    <property type="entry name" value="TPR_rpt"/>
</dbReference>
<protein>
    <submittedName>
        <fullName evidence="5">Uncharacterized protein</fullName>
    </submittedName>
</protein>
<evidence type="ECO:0000313" key="6">
    <source>
        <dbReference type="Proteomes" id="UP000078476"/>
    </source>
</evidence>
<evidence type="ECO:0000313" key="5">
    <source>
        <dbReference type="EMBL" id="OAI13257.1"/>
    </source>
</evidence>
<name>A0A177N5E9_9GAMM</name>
<dbReference type="PROSITE" id="PS50005">
    <property type="entry name" value="TPR"/>
    <property type="match status" value="2"/>
</dbReference>